<keyword evidence="2" id="KW-0234">DNA repair</keyword>
<gene>
    <name evidence="3" type="ORF">IEQ34_003182</name>
</gene>
<dbReference type="InterPro" id="IPR011257">
    <property type="entry name" value="DNA_glycosylase"/>
</dbReference>
<evidence type="ECO:0000256" key="1">
    <source>
        <dbReference type="ARBA" id="ARBA00022763"/>
    </source>
</evidence>
<dbReference type="GO" id="GO:0043916">
    <property type="term" value="F:DNA-7-methylguanine glycosylase activity"/>
    <property type="evidence" value="ECO:0007669"/>
    <property type="project" value="TreeGrafter"/>
</dbReference>
<sequence>MWKASYIHVLACKYHFGILSDSTIISMDDKSLVFMLTMVKGIDGWSIHMFMIFSSHSLDVLPVGDLVGAYMLYVLEDVLVPSQSEQLCQQLRSYLLIGA</sequence>
<dbReference type="Proteomes" id="UP000775213">
    <property type="component" value="Unassembled WGS sequence"/>
</dbReference>
<proteinExistence type="predicted"/>
<keyword evidence="4" id="KW-1185">Reference proteome</keyword>
<dbReference type="InterPro" id="IPR051912">
    <property type="entry name" value="Alkylbase_DNA_Glycosylase/TA"/>
</dbReference>
<dbReference type="GO" id="GO:0006307">
    <property type="term" value="P:DNA alkylation repair"/>
    <property type="evidence" value="ECO:0007669"/>
    <property type="project" value="TreeGrafter"/>
</dbReference>
<dbReference type="GO" id="GO:0032993">
    <property type="term" value="C:protein-DNA complex"/>
    <property type="evidence" value="ECO:0007669"/>
    <property type="project" value="TreeGrafter"/>
</dbReference>
<protein>
    <submittedName>
        <fullName evidence="3">Uncharacterized protein</fullName>
    </submittedName>
</protein>
<evidence type="ECO:0000313" key="3">
    <source>
        <dbReference type="EMBL" id="KAH0468149.1"/>
    </source>
</evidence>
<dbReference type="AlphaFoldDB" id="A0AAV7H2Y0"/>
<dbReference type="EMBL" id="JAGFBR010000004">
    <property type="protein sequence ID" value="KAH0468149.1"/>
    <property type="molecule type" value="Genomic_DNA"/>
</dbReference>
<dbReference type="PANTHER" id="PTHR43003:SF5">
    <property type="entry name" value="DNA-3-METHYLADENINE GLYCOSYLASE"/>
    <property type="match status" value="1"/>
</dbReference>
<accession>A0AAV7H2Y0</accession>
<name>A0AAV7H2Y0_DENCH</name>
<keyword evidence="1" id="KW-0227">DNA damage</keyword>
<comment type="caution">
    <text evidence="3">The sequence shown here is derived from an EMBL/GenBank/DDBJ whole genome shotgun (WGS) entry which is preliminary data.</text>
</comment>
<dbReference type="PANTHER" id="PTHR43003">
    <property type="entry name" value="DNA-3-METHYLADENINE GLYCOSYLASE"/>
    <property type="match status" value="1"/>
</dbReference>
<organism evidence="3 4">
    <name type="scientific">Dendrobium chrysotoxum</name>
    <name type="common">Orchid</name>
    <dbReference type="NCBI Taxonomy" id="161865"/>
    <lineage>
        <taxon>Eukaryota</taxon>
        <taxon>Viridiplantae</taxon>
        <taxon>Streptophyta</taxon>
        <taxon>Embryophyta</taxon>
        <taxon>Tracheophyta</taxon>
        <taxon>Spermatophyta</taxon>
        <taxon>Magnoliopsida</taxon>
        <taxon>Liliopsida</taxon>
        <taxon>Asparagales</taxon>
        <taxon>Orchidaceae</taxon>
        <taxon>Epidendroideae</taxon>
        <taxon>Malaxideae</taxon>
        <taxon>Dendrobiinae</taxon>
        <taxon>Dendrobium</taxon>
    </lineage>
</organism>
<dbReference type="GO" id="GO:0005634">
    <property type="term" value="C:nucleus"/>
    <property type="evidence" value="ECO:0007669"/>
    <property type="project" value="TreeGrafter"/>
</dbReference>
<dbReference type="GO" id="GO:0032131">
    <property type="term" value="F:alkylated DNA binding"/>
    <property type="evidence" value="ECO:0007669"/>
    <property type="project" value="TreeGrafter"/>
</dbReference>
<evidence type="ECO:0000256" key="2">
    <source>
        <dbReference type="ARBA" id="ARBA00023204"/>
    </source>
</evidence>
<reference evidence="3 4" key="1">
    <citation type="journal article" date="2021" name="Hortic Res">
        <title>Chromosome-scale assembly of the Dendrobium chrysotoxum genome enhances the understanding of orchid evolution.</title>
        <authorList>
            <person name="Zhang Y."/>
            <person name="Zhang G.Q."/>
            <person name="Zhang D."/>
            <person name="Liu X.D."/>
            <person name="Xu X.Y."/>
            <person name="Sun W.H."/>
            <person name="Yu X."/>
            <person name="Zhu X."/>
            <person name="Wang Z.W."/>
            <person name="Zhao X."/>
            <person name="Zhong W.Y."/>
            <person name="Chen H."/>
            <person name="Yin W.L."/>
            <person name="Huang T."/>
            <person name="Niu S.C."/>
            <person name="Liu Z.J."/>
        </authorList>
    </citation>
    <scope>NUCLEOTIDE SEQUENCE [LARGE SCALE GENOMIC DNA]</scope>
    <source>
        <strain evidence="3">Lindl</strain>
    </source>
</reference>
<evidence type="ECO:0000313" key="4">
    <source>
        <dbReference type="Proteomes" id="UP000775213"/>
    </source>
</evidence>
<dbReference type="Gene3D" id="1.10.340.30">
    <property type="entry name" value="Hypothetical protein, domain 2"/>
    <property type="match status" value="1"/>
</dbReference>
<dbReference type="GO" id="GO:0008725">
    <property type="term" value="F:DNA-3-methyladenine glycosylase activity"/>
    <property type="evidence" value="ECO:0007669"/>
    <property type="project" value="TreeGrafter"/>
</dbReference>
<dbReference type="SUPFAM" id="SSF48150">
    <property type="entry name" value="DNA-glycosylase"/>
    <property type="match status" value="1"/>
</dbReference>
<dbReference type="GO" id="GO:0006285">
    <property type="term" value="P:base-excision repair, AP site formation"/>
    <property type="evidence" value="ECO:0007669"/>
    <property type="project" value="TreeGrafter"/>
</dbReference>